<feature type="compositionally biased region" description="Acidic residues" evidence="1">
    <location>
        <begin position="199"/>
        <end position="214"/>
    </location>
</feature>
<feature type="region of interest" description="Disordered" evidence="1">
    <location>
        <begin position="199"/>
        <end position="220"/>
    </location>
</feature>
<evidence type="ECO:0000313" key="2">
    <source>
        <dbReference type="EMBL" id="SCP96158.1"/>
    </source>
</evidence>
<dbReference type="STRING" id="1619234.SAMN05421730_1003230"/>
<dbReference type="Proteomes" id="UP000199315">
    <property type="component" value="Unassembled WGS sequence"/>
</dbReference>
<name>A0A1D3TR56_9FIRM</name>
<dbReference type="Pfam" id="PF13835">
    <property type="entry name" value="DUF4194"/>
    <property type="match status" value="1"/>
</dbReference>
<dbReference type="EMBL" id="FMKA01000003">
    <property type="protein sequence ID" value="SCP96158.1"/>
    <property type="molecule type" value="Genomic_DNA"/>
</dbReference>
<evidence type="ECO:0000313" key="3">
    <source>
        <dbReference type="Proteomes" id="UP000199315"/>
    </source>
</evidence>
<dbReference type="AlphaFoldDB" id="A0A1D3TR56"/>
<protein>
    <recommendedName>
        <fullName evidence="4">DUF4194 domain-containing protein</fullName>
    </recommendedName>
</protein>
<keyword evidence="3" id="KW-1185">Reference proteome</keyword>
<dbReference type="OrthoDB" id="2042225at2"/>
<evidence type="ECO:0008006" key="4">
    <source>
        <dbReference type="Google" id="ProtNLM"/>
    </source>
</evidence>
<dbReference type="InterPro" id="IPR025449">
    <property type="entry name" value="JetB"/>
</dbReference>
<sequence>MFQYYNELLDEEKGELTDALKLLFSQTYILERKYDGRTERYLPNRMYRVCERHLDFLKGYFKIADIDLIENRQFGIIFIRTKNQQGDKLSRLTTIFILLLKLIFDEQMNMASNSVYVYSTLDEVYSKIQLFRLWNNKSISITEVRKTMAALKKYQVIEIMDEMGGLDKDTRFIIYPTVNLLFDTQTIAGIIEQYQEEEDIENGQISGDDEDESEQLALYQ</sequence>
<reference evidence="2 3" key="1">
    <citation type="submission" date="2016-09" db="EMBL/GenBank/DDBJ databases">
        <authorList>
            <person name="Capua I."/>
            <person name="De Benedictis P."/>
            <person name="Joannis T."/>
            <person name="Lombin L.H."/>
            <person name="Cattoli G."/>
        </authorList>
    </citation>
    <scope>NUCLEOTIDE SEQUENCE [LARGE SCALE GENOMIC DNA]</scope>
    <source>
        <strain evidence="2 3">GluBS11</strain>
    </source>
</reference>
<proteinExistence type="predicted"/>
<gene>
    <name evidence="2" type="ORF">SAMN05421730_1003230</name>
</gene>
<dbReference type="RefSeq" id="WP_091231082.1">
    <property type="nucleotide sequence ID" value="NZ_FMKA01000003.1"/>
</dbReference>
<evidence type="ECO:0000256" key="1">
    <source>
        <dbReference type="SAM" id="MobiDB-lite"/>
    </source>
</evidence>
<organism evidence="2 3">
    <name type="scientific">Anaerobium acetethylicum</name>
    <dbReference type="NCBI Taxonomy" id="1619234"/>
    <lineage>
        <taxon>Bacteria</taxon>
        <taxon>Bacillati</taxon>
        <taxon>Bacillota</taxon>
        <taxon>Clostridia</taxon>
        <taxon>Lachnospirales</taxon>
        <taxon>Lachnospiraceae</taxon>
        <taxon>Anaerobium</taxon>
    </lineage>
</organism>
<accession>A0A1D3TR56</accession>